<reference evidence="1 2" key="1">
    <citation type="submission" date="2017-01" db="EMBL/GenBank/DDBJ databases">
        <authorList>
            <person name="Mah S.A."/>
            <person name="Swanson W.J."/>
            <person name="Moy G.W."/>
            <person name="Vacquier V.D."/>
        </authorList>
    </citation>
    <scope>NUCLEOTIDE SEQUENCE [LARGE SCALE GENOMIC DNA]</scope>
    <source>
        <strain evidence="1 2">RU36E</strain>
    </source>
</reference>
<sequence>MPKDPTGQPAPPLMPWREFANWIRMPESHDVVWGWIRNGYIPSHKVGRHVVVNVALLTSQLLEQEWTP</sequence>
<evidence type="ECO:0000313" key="2">
    <source>
        <dbReference type="Proteomes" id="UP000185841"/>
    </source>
</evidence>
<evidence type="ECO:0008006" key="3">
    <source>
        <dbReference type="Google" id="ProtNLM"/>
    </source>
</evidence>
<protein>
    <recommendedName>
        <fullName evidence="3">DNA-binding protein</fullName>
    </recommendedName>
</protein>
<gene>
    <name evidence="1" type="ORF">SAMN05878282_105326</name>
</gene>
<proteinExistence type="predicted"/>
<accession>A0A1N6U2B9</accession>
<evidence type="ECO:0000313" key="1">
    <source>
        <dbReference type="EMBL" id="SIQ59677.1"/>
    </source>
</evidence>
<dbReference type="EMBL" id="FTMP01000005">
    <property type="protein sequence ID" value="SIQ59677.1"/>
    <property type="molecule type" value="Genomic_DNA"/>
</dbReference>
<dbReference type="Proteomes" id="UP000185841">
    <property type="component" value="Unassembled WGS sequence"/>
</dbReference>
<organism evidence="1 2">
    <name type="scientific">Aquipseudomonas alcaligenes</name>
    <name type="common">Pseudomonas alcaligenes</name>
    <dbReference type="NCBI Taxonomy" id="43263"/>
    <lineage>
        <taxon>Bacteria</taxon>
        <taxon>Pseudomonadati</taxon>
        <taxon>Pseudomonadota</taxon>
        <taxon>Gammaproteobacteria</taxon>
        <taxon>Pseudomonadales</taxon>
        <taxon>Pseudomonadaceae</taxon>
        <taxon>Aquipseudomonas</taxon>
    </lineage>
</organism>
<dbReference type="AlphaFoldDB" id="A0A1N6U2B9"/>
<name>A0A1N6U2B9_AQUAC</name>